<feature type="signal peptide" evidence="1">
    <location>
        <begin position="1"/>
        <end position="23"/>
    </location>
</feature>
<organism evidence="2 3">
    <name type="scientific">Candidatus Roizmanbacteria bacterium RIFCSPHIGHO2_01_FULL_39_8</name>
    <dbReference type="NCBI Taxonomy" id="1802033"/>
    <lineage>
        <taxon>Bacteria</taxon>
        <taxon>Candidatus Roizmaniibacteriota</taxon>
    </lineage>
</organism>
<gene>
    <name evidence="2" type="ORF">A2866_06715</name>
</gene>
<comment type="caution">
    <text evidence="2">The sequence shown here is derived from an EMBL/GenBank/DDBJ whole genome shotgun (WGS) entry which is preliminary data.</text>
</comment>
<dbReference type="Proteomes" id="UP000177026">
    <property type="component" value="Unassembled WGS sequence"/>
</dbReference>
<evidence type="ECO:0000313" key="2">
    <source>
        <dbReference type="EMBL" id="OGK19632.1"/>
    </source>
</evidence>
<protein>
    <recommendedName>
        <fullName evidence="4">Mannosyl-glycoprotein endo-beta-N-acetylglucosamidase-like domain-containing protein</fullName>
    </recommendedName>
</protein>
<evidence type="ECO:0000256" key="1">
    <source>
        <dbReference type="SAM" id="SignalP"/>
    </source>
</evidence>
<sequence>MRKLIMTLILTLIFLMLALPTHAQNVAGNSAVIARLRSKNTDTTSVMTKKIAIARLLKKYNSPLADEVDSFISACVTYELDCYLLPSITGLESTFGKFTYPDSYNPFGWGGGLIMFENWGKGIETVGKGLRENYINKGAETVEKIAPIYAASPTWSTRVQYFMSEFKREEENVAFILNPNGVEL</sequence>
<dbReference type="AlphaFoldDB" id="A0A1F7GMD1"/>
<evidence type="ECO:0000313" key="3">
    <source>
        <dbReference type="Proteomes" id="UP000177026"/>
    </source>
</evidence>
<evidence type="ECO:0008006" key="4">
    <source>
        <dbReference type="Google" id="ProtNLM"/>
    </source>
</evidence>
<name>A0A1F7GMD1_9BACT</name>
<reference evidence="2 3" key="1">
    <citation type="journal article" date="2016" name="Nat. Commun.">
        <title>Thousands of microbial genomes shed light on interconnected biogeochemical processes in an aquifer system.</title>
        <authorList>
            <person name="Anantharaman K."/>
            <person name="Brown C.T."/>
            <person name="Hug L.A."/>
            <person name="Sharon I."/>
            <person name="Castelle C.J."/>
            <person name="Probst A.J."/>
            <person name="Thomas B.C."/>
            <person name="Singh A."/>
            <person name="Wilkins M.J."/>
            <person name="Karaoz U."/>
            <person name="Brodie E.L."/>
            <person name="Williams K.H."/>
            <person name="Hubbard S.S."/>
            <person name="Banfield J.F."/>
        </authorList>
    </citation>
    <scope>NUCLEOTIDE SEQUENCE [LARGE SCALE GENOMIC DNA]</scope>
</reference>
<keyword evidence="1" id="KW-0732">Signal</keyword>
<accession>A0A1F7GMD1</accession>
<dbReference type="EMBL" id="MFZI01000045">
    <property type="protein sequence ID" value="OGK19632.1"/>
    <property type="molecule type" value="Genomic_DNA"/>
</dbReference>
<feature type="chain" id="PRO_5009529192" description="Mannosyl-glycoprotein endo-beta-N-acetylglucosamidase-like domain-containing protein" evidence="1">
    <location>
        <begin position="24"/>
        <end position="184"/>
    </location>
</feature>
<proteinExistence type="predicted"/>